<dbReference type="Proteomes" id="UP001183817">
    <property type="component" value="Unassembled WGS sequence"/>
</dbReference>
<dbReference type="Pfam" id="PF17932">
    <property type="entry name" value="TetR_C_24"/>
    <property type="match status" value="1"/>
</dbReference>
<evidence type="ECO:0000259" key="3">
    <source>
        <dbReference type="PROSITE" id="PS50977"/>
    </source>
</evidence>
<dbReference type="InterPro" id="IPR050109">
    <property type="entry name" value="HTH-type_TetR-like_transc_reg"/>
</dbReference>
<dbReference type="Pfam" id="PF00440">
    <property type="entry name" value="TetR_N"/>
    <property type="match status" value="1"/>
</dbReference>
<reference evidence="4 5" key="1">
    <citation type="submission" date="2023-07" db="EMBL/GenBank/DDBJ databases">
        <title>Sequencing the genomes of 1000 actinobacteria strains.</title>
        <authorList>
            <person name="Klenk H.-P."/>
        </authorList>
    </citation>
    <scope>NUCLEOTIDE SEQUENCE [LARGE SCALE GENOMIC DNA]</scope>
    <source>
        <strain evidence="4 5">DSM 20167</strain>
    </source>
</reference>
<dbReference type="InterPro" id="IPR009057">
    <property type="entry name" value="Homeodomain-like_sf"/>
</dbReference>
<keyword evidence="5" id="KW-1185">Reference proteome</keyword>
<organism evidence="4 5">
    <name type="scientific">Paeniglutamicibacter sulfureus</name>
    <dbReference type="NCBI Taxonomy" id="43666"/>
    <lineage>
        <taxon>Bacteria</taxon>
        <taxon>Bacillati</taxon>
        <taxon>Actinomycetota</taxon>
        <taxon>Actinomycetes</taxon>
        <taxon>Micrococcales</taxon>
        <taxon>Micrococcaceae</taxon>
        <taxon>Paeniglutamicibacter</taxon>
    </lineage>
</organism>
<evidence type="ECO:0000256" key="2">
    <source>
        <dbReference type="PROSITE-ProRule" id="PRU00335"/>
    </source>
</evidence>
<dbReference type="InterPro" id="IPR036271">
    <property type="entry name" value="Tet_transcr_reg_TetR-rel_C_sf"/>
</dbReference>
<dbReference type="PROSITE" id="PS01081">
    <property type="entry name" value="HTH_TETR_1"/>
    <property type="match status" value="1"/>
</dbReference>
<dbReference type="InterPro" id="IPR001647">
    <property type="entry name" value="HTH_TetR"/>
</dbReference>
<protein>
    <submittedName>
        <fullName evidence="4">AcrR family transcriptional regulator</fullName>
    </submittedName>
</protein>
<dbReference type="EMBL" id="JAVDYI010000001">
    <property type="protein sequence ID" value="MDR7357286.1"/>
    <property type="molecule type" value="Genomic_DNA"/>
</dbReference>
<comment type="caution">
    <text evidence="4">The sequence shown here is derived from an EMBL/GenBank/DDBJ whole genome shotgun (WGS) entry which is preliminary data.</text>
</comment>
<evidence type="ECO:0000313" key="4">
    <source>
        <dbReference type="EMBL" id="MDR7357286.1"/>
    </source>
</evidence>
<accession>A0ABU2BF83</accession>
<feature type="DNA-binding region" description="H-T-H motif" evidence="2">
    <location>
        <begin position="45"/>
        <end position="64"/>
    </location>
</feature>
<sequence length="210" mass="23519">MSVAQHPPVQDMEIANWRDFGEAELGPILSGALGCFMENGYHGTTIRKIADSSGLSVPGVYHHFSSKHSILDELDRTAMHELWVRSQAALDDGPRDVLSRFDRLIECLVLFHAYRREVAFISFSEIRSLEGAARLEHLSARSRQQKLLTDLVLEGCDTGIFVNEFPREAARAITNICVGVSQWYRGTGELTPREIAKRYVSLCRKTVGAN</sequence>
<dbReference type="PRINTS" id="PR00455">
    <property type="entry name" value="HTHTETR"/>
</dbReference>
<dbReference type="PANTHER" id="PTHR30055">
    <property type="entry name" value="HTH-TYPE TRANSCRIPTIONAL REGULATOR RUTR"/>
    <property type="match status" value="1"/>
</dbReference>
<dbReference type="PANTHER" id="PTHR30055:SF237">
    <property type="entry name" value="TRANSCRIPTIONAL REPRESSOR MCE3R"/>
    <property type="match status" value="1"/>
</dbReference>
<dbReference type="SUPFAM" id="SSF46689">
    <property type="entry name" value="Homeodomain-like"/>
    <property type="match status" value="1"/>
</dbReference>
<dbReference type="RefSeq" id="WP_310288638.1">
    <property type="nucleotide sequence ID" value="NZ_BAAAWO010000001.1"/>
</dbReference>
<keyword evidence="1 2" id="KW-0238">DNA-binding</keyword>
<dbReference type="InterPro" id="IPR023772">
    <property type="entry name" value="DNA-bd_HTH_TetR-type_CS"/>
</dbReference>
<evidence type="ECO:0000256" key="1">
    <source>
        <dbReference type="ARBA" id="ARBA00023125"/>
    </source>
</evidence>
<feature type="domain" description="HTH tetR-type" evidence="3">
    <location>
        <begin position="22"/>
        <end position="82"/>
    </location>
</feature>
<dbReference type="InterPro" id="IPR041490">
    <property type="entry name" value="KstR2_TetR_C"/>
</dbReference>
<dbReference type="SUPFAM" id="SSF48498">
    <property type="entry name" value="Tetracyclin repressor-like, C-terminal domain"/>
    <property type="match status" value="1"/>
</dbReference>
<evidence type="ECO:0000313" key="5">
    <source>
        <dbReference type="Proteomes" id="UP001183817"/>
    </source>
</evidence>
<dbReference type="Gene3D" id="1.10.357.10">
    <property type="entry name" value="Tetracycline Repressor, domain 2"/>
    <property type="match status" value="1"/>
</dbReference>
<gene>
    <name evidence="4" type="ORF">J2S64_000977</name>
</gene>
<dbReference type="PROSITE" id="PS50977">
    <property type="entry name" value="HTH_TETR_2"/>
    <property type="match status" value="1"/>
</dbReference>
<proteinExistence type="predicted"/>
<name>A0ABU2BF83_9MICC</name>